<evidence type="ECO:0000256" key="3">
    <source>
        <dbReference type="ARBA" id="ARBA00010803"/>
    </source>
</evidence>
<evidence type="ECO:0000313" key="10">
    <source>
        <dbReference type="RefSeq" id="XP_016978567.1"/>
    </source>
</evidence>
<dbReference type="GO" id="GO:0005634">
    <property type="term" value="C:nucleus"/>
    <property type="evidence" value="ECO:0007669"/>
    <property type="project" value="UniProtKB-SubCell"/>
</dbReference>
<evidence type="ECO:0000259" key="7">
    <source>
        <dbReference type="Pfam" id="PF10283"/>
    </source>
</evidence>
<dbReference type="CTD" id="54969"/>
<dbReference type="GO" id="GO:0006974">
    <property type="term" value="P:DNA damage response"/>
    <property type="evidence" value="ECO:0007669"/>
    <property type="project" value="InterPro"/>
</dbReference>
<dbReference type="AlphaFoldDB" id="A0A6P4EK45"/>
<dbReference type="InterPro" id="IPR019406">
    <property type="entry name" value="APLF_PBZ"/>
</dbReference>
<dbReference type="Proteomes" id="UP001652680">
    <property type="component" value="Unassembled WGS sequence"/>
</dbReference>
<dbReference type="GeneID" id="108044180"/>
<dbReference type="InterPro" id="IPR019361">
    <property type="entry name" value="HPF1"/>
</dbReference>
<evidence type="ECO:0000256" key="2">
    <source>
        <dbReference type="ARBA" id="ARBA00004286"/>
    </source>
</evidence>
<reference evidence="9" key="1">
    <citation type="journal article" date="2021" name="Elife">
        <title>Highly contiguous assemblies of 101 drosophilid genomes.</title>
        <authorList>
            <person name="Kim B.Y."/>
            <person name="Wang J.R."/>
            <person name="Miller D.E."/>
            <person name="Barmina O."/>
            <person name="Delaney E."/>
            <person name="Thompson A."/>
            <person name="Comeault A.A."/>
            <person name="Peede D."/>
            <person name="D'Agostino E.R."/>
            <person name="Pelaez J."/>
            <person name="Aguilar J.M."/>
            <person name="Haji D."/>
            <person name="Matsunaga T."/>
            <person name="Armstrong E.E."/>
            <person name="Zych M."/>
            <person name="Ogawa Y."/>
            <person name="Stamenkovic-Radak M."/>
            <person name="Jelic M."/>
            <person name="Veselinovic M.S."/>
            <person name="Tanaskovic M."/>
            <person name="Eric P."/>
            <person name="Gao J.J."/>
            <person name="Katoh T.K."/>
            <person name="Toda M.J."/>
            <person name="Watabe H."/>
            <person name="Watada M."/>
            <person name="Davis J.S."/>
            <person name="Moyle L.C."/>
            <person name="Manoli G."/>
            <person name="Bertolini E."/>
            <person name="Kostal V."/>
            <person name="Hawley R.S."/>
            <person name="Takahashi A."/>
            <person name="Jones C.D."/>
            <person name="Price D.K."/>
            <person name="Whiteman N."/>
            <person name="Kopp A."/>
            <person name="Matute D.R."/>
            <person name="Petrov D.A."/>
        </authorList>
    </citation>
    <scope>NUCLEOTIDE SEQUENCE [LARGE SCALE GENOMIC DNA]</scope>
</reference>
<protein>
    <submittedName>
        <fullName evidence="10">UPF0609 protein CG1218</fullName>
    </submittedName>
</protein>
<dbReference type="OrthoDB" id="416496at2759"/>
<reference evidence="8" key="3">
    <citation type="submission" date="2025-05" db="UniProtKB">
        <authorList>
            <consortium name="EnsemblMetazoa"/>
        </authorList>
    </citation>
    <scope>IDENTIFICATION</scope>
</reference>
<dbReference type="Pfam" id="PF10283">
    <property type="entry name" value="zf-CCHH"/>
    <property type="match status" value="1"/>
</dbReference>
<dbReference type="Pfam" id="PF10228">
    <property type="entry name" value="HPF1"/>
    <property type="match status" value="1"/>
</dbReference>
<feature type="compositionally biased region" description="Basic and acidic residues" evidence="6">
    <location>
        <begin position="24"/>
        <end position="42"/>
    </location>
</feature>
<dbReference type="GO" id="GO:0072572">
    <property type="term" value="F:poly-ADP-D-ribose binding"/>
    <property type="evidence" value="ECO:0007669"/>
    <property type="project" value="TreeGrafter"/>
</dbReference>
<keyword evidence="5" id="KW-0539">Nucleus</keyword>
<proteinExistence type="inferred from homology"/>
<keyword evidence="9" id="KW-1185">Reference proteome</keyword>
<evidence type="ECO:0000256" key="4">
    <source>
        <dbReference type="ARBA" id="ARBA00022454"/>
    </source>
</evidence>
<dbReference type="OMA" id="HKELHML"/>
<comment type="subcellular location">
    <subcellularLocation>
        <location evidence="2">Chromosome</location>
    </subcellularLocation>
    <subcellularLocation>
        <location evidence="1">Nucleus</location>
    </subcellularLocation>
</comment>
<comment type="similarity">
    <text evidence="3">Belongs to the HPF1 family.</text>
</comment>
<evidence type="ECO:0000313" key="9">
    <source>
        <dbReference type="Proteomes" id="UP001652680"/>
    </source>
</evidence>
<evidence type="ECO:0000313" key="8">
    <source>
        <dbReference type="EnsemblMetazoa" id="XP_016978567.1"/>
    </source>
</evidence>
<keyword evidence="4" id="KW-0158">Chromosome</keyword>
<name>A0A6P4EK45_DRORH</name>
<feature type="region of interest" description="Disordered" evidence="6">
    <location>
        <begin position="14"/>
        <end position="103"/>
    </location>
</feature>
<gene>
    <name evidence="10" type="primary">LOC108044180</name>
    <name evidence="8" type="synonym">108044180</name>
</gene>
<sequence length="460" mass="52881">MPKEDCKYWEKCYQRNPAHLSKYNHPEKPDEKKEQGAEERKLAPKRSASSQAEEKEKDKPTKTEEKEKDKPAQSEEKDKPNTSNSSGDMEDKEEAKGSYESETAELHKEAMNNISGKNYMEILEKRIRLSVQKEYDNLCESNEFIRHKFLVEMPPDFYEFWKFVESLKTDSSRPKDAGLVHLDKVFQLQLVGPFEFLAGKFHGAKLGEPGDYLRHWRFYYDPPEFQTIFVRRGTGIHYGYWRDVPQDKKNLLIARTDSSKGCEFQFVAGNAFDAFLYFLEHDFVATPFSAGQLNGTKKAVPKYLSDNSLELAQLDRLQQERNKRVVAKTFHRAGIVVPFDRKTQLGYRPLPVSDAELKKMLAMLERKEVDNGAAKQAVLEKLQPVANAANIAVDESDFGSALELGIDMFSSGHKELHMLTSSLLVPAYSMLSRPQFIAIAKAHMEQRRREVNLSMFEVLK</sequence>
<evidence type="ECO:0000256" key="5">
    <source>
        <dbReference type="ARBA" id="ARBA00023242"/>
    </source>
</evidence>
<feature type="compositionally biased region" description="Basic and acidic residues" evidence="6">
    <location>
        <begin position="93"/>
        <end position="103"/>
    </location>
</feature>
<feature type="domain" description="PBZ-type" evidence="7">
    <location>
        <begin position="3"/>
        <end position="28"/>
    </location>
</feature>
<organism evidence="10">
    <name type="scientific">Drosophila rhopaloa</name>
    <name type="common">Fruit fly</name>
    <dbReference type="NCBI Taxonomy" id="1041015"/>
    <lineage>
        <taxon>Eukaryota</taxon>
        <taxon>Metazoa</taxon>
        <taxon>Ecdysozoa</taxon>
        <taxon>Arthropoda</taxon>
        <taxon>Hexapoda</taxon>
        <taxon>Insecta</taxon>
        <taxon>Pterygota</taxon>
        <taxon>Neoptera</taxon>
        <taxon>Endopterygota</taxon>
        <taxon>Diptera</taxon>
        <taxon>Brachycera</taxon>
        <taxon>Muscomorpha</taxon>
        <taxon>Ephydroidea</taxon>
        <taxon>Drosophilidae</taxon>
        <taxon>Drosophila</taxon>
        <taxon>Sophophora</taxon>
    </lineage>
</organism>
<dbReference type="GO" id="GO:0042393">
    <property type="term" value="F:histone binding"/>
    <property type="evidence" value="ECO:0007669"/>
    <property type="project" value="InterPro"/>
</dbReference>
<reference evidence="10" key="2">
    <citation type="submission" date="2025-04" db="UniProtKB">
        <authorList>
            <consortium name="RefSeq"/>
        </authorList>
    </citation>
    <scope>IDENTIFICATION</scope>
</reference>
<accession>A0A6P4EK45</accession>
<dbReference type="RefSeq" id="XP_016978567.1">
    <property type="nucleotide sequence ID" value="XM_017123078.1"/>
</dbReference>
<evidence type="ECO:0000256" key="6">
    <source>
        <dbReference type="SAM" id="MobiDB-lite"/>
    </source>
</evidence>
<dbReference type="PANTHER" id="PTHR13386">
    <property type="entry name" value="HISTONE PARYLATION FACTOR 1"/>
    <property type="match status" value="1"/>
</dbReference>
<dbReference type="PANTHER" id="PTHR13386:SF1">
    <property type="entry name" value="HISTONE PARYLATION FACTOR 1"/>
    <property type="match status" value="1"/>
</dbReference>
<evidence type="ECO:0000256" key="1">
    <source>
        <dbReference type="ARBA" id="ARBA00004123"/>
    </source>
</evidence>
<dbReference type="EnsemblMetazoa" id="XM_017123078.2">
    <property type="protein sequence ID" value="XP_016978567.1"/>
    <property type="gene ID" value="LOC108044180"/>
</dbReference>
<dbReference type="GO" id="GO:0005694">
    <property type="term" value="C:chromosome"/>
    <property type="evidence" value="ECO:0007669"/>
    <property type="project" value="UniProtKB-SubCell"/>
</dbReference>
<feature type="compositionally biased region" description="Basic and acidic residues" evidence="6">
    <location>
        <begin position="52"/>
        <end position="80"/>
    </location>
</feature>